<evidence type="ECO:0000313" key="4">
    <source>
        <dbReference type="Proteomes" id="UP000288216"/>
    </source>
</evidence>
<dbReference type="Proteomes" id="UP000288216">
    <property type="component" value="Unassembled WGS sequence"/>
</dbReference>
<dbReference type="EMBL" id="BFAA01018605">
    <property type="protein sequence ID" value="GCB79419.1"/>
    <property type="molecule type" value="Genomic_DNA"/>
</dbReference>
<keyword evidence="2" id="KW-0732">Signal</keyword>
<protein>
    <submittedName>
        <fullName evidence="3">Uncharacterized protein</fullName>
    </submittedName>
</protein>
<feature type="chain" id="PRO_5019403565" evidence="2">
    <location>
        <begin position="18"/>
        <end position="120"/>
    </location>
</feature>
<dbReference type="OrthoDB" id="48943at2759"/>
<sequence>MLLLILANVALSILVENFLCDSSFRWLRNLFDGRRDQHPAPNIYPQLDSGPPTLICARRQWDQGSRPPKAKYKQLAQELLVDPDWPPKPKTSTQAKGLLAESGGQEGQQGWSPGDTAIKL</sequence>
<proteinExistence type="predicted"/>
<reference evidence="3 4" key="1">
    <citation type="journal article" date="2018" name="Nat. Ecol. Evol.">
        <title>Shark genomes provide insights into elasmobranch evolution and the origin of vertebrates.</title>
        <authorList>
            <person name="Hara Y"/>
            <person name="Yamaguchi K"/>
            <person name="Onimaru K"/>
            <person name="Kadota M"/>
            <person name="Koyanagi M"/>
            <person name="Keeley SD"/>
            <person name="Tatsumi K"/>
            <person name="Tanaka K"/>
            <person name="Motone F"/>
            <person name="Kageyama Y"/>
            <person name="Nozu R"/>
            <person name="Adachi N"/>
            <person name="Nishimura O"/>
            <person name="Nakagawa R"/>
            <person name="Tanegashima C"/>
            <person name="Kiyatake I"/>
            <person name="Matsumoto R"/>
            <person name="Murakumo K"/>
            <person name="Nishida K"/>
            <person name="Terakita A"/>
            <person name="Kuratani S"/>
            <person name="Sato K"/>
            <person name="Hyodo S Kuraku.S."/>
        </authorList>
    </citation>
    <scope>NUCLEOTIDE SEQUENCE [LARGE SCALE GENOMIC DNA]</scope>
</reference>
<keyword evidence="4" id="KW-1185">Reference proteome</keyword>
<dbReference type="STRING" id="75743.A0A401Q1W4"/>
<accession>A0A401Q1W4</accession>
<gene>
    <name evidence="3" type="ORF">scyTo_0021292</name>
</gene>
<name>A0A401Q1W4_SCYTO</name>
<evidence type="ECO:0000256" key="1">
    <source>
        <dbReference type="SAM" id="MobiDB-lite"/>
    </source>
</evidence>
<comment type="caution">
    <text evidence="3">The sequence shown here is derived from an EMBL/GenBank/DDBJ whole genome shotgun (WGS) entry which is preliminary data.</text>
</comment>
<feature type="region of interest" description="Disordered" evidence="1">
    <location>
        <begin position="82"/>
        <end position="120"/>
    </location>
</feature>
<evidence type="ECO:0000313" key="3">
    <source>
        <dbReference type="EMBL" id="GCB79419.1"/>
    </source>
</evidence>
<organism evidence="3 4">
    <name type="scientific">Scyliorhinus torazame</name>
    <name type="common">Cloudy catshark</name>
    <name type="synonym">Catulus torazame</name>
    <dbReference type="NCBI Taxonomy" id="75743"/>
    <lineage>
        <taxon>Eukaryota</taxon>
        <taxon>Metazoa</taxon>
        <taxon>Chordata</taxon>
        <taxon>Craniata</taxon>
        <taxon>Vertebrata</taxon>
        <taxon>Chondrichthyes</taxon>
        <taxon>Elasmobranchii</taxon>
        <taxon>Galeomorphii</taxon>
        <taxon>Galeoidea</taxon>
        <taxon>Carcharhiniformes</taxon>
        <taxon>Scyliorhinidae</taxon>
        <taxon>Scyliorhinus</taxon>
    </lineage>
</organism>
<dbReference type="AlphaFoldDB" id="A0A401Q1W4"/>
<feature type="signal peptide" evidence="2">
    <location>
        <begin position="1"/>
        <end position="17"/>
    </location>
</feature>
<evidence type="ECO:0000256" key="2">
    <source>
        <dbReference type="SAM" id="SignalP"/>
    </source>
</evidence>